<comment type="caution">
    <text evidence="2">The sequence shown here is derived from an EMBL/GenBank/DDBJ whole genome shotgun (WGS) entry which is preliminary data.</text>
</comment>
<dbReference type="AlphaFoldDB" id="A0A8H3I8Z7"/>
<keyword evidence="3" id="KW-1185">Reference proteome</keyword>
<reference evidence="2" key="1">
    <citation type="submission" date="2021-03" db="EMBL/GenBank/DDBJ databases">
        <authorList>
            <person name="Tagirdzhanova G."/>
        </authorList>
    </citation>
    <scope>NUCLEOTIDE SEQUENCE</scope>
</reference>
<evidence type="ECO:0000313" key="2">
    <source>
        <dbReference type="EMBL" id="CAF9919327.1"/>
    </source>
</evidence>
<proteinExistence type="predicted"/>
<evidence type="ECO:0000256" key="1">
    <source>
        <dbReference type="SAM" id="MobiDB-lite"/>
    </source>
</evidence>
<feature type="compositionally biased region" description="Polar residues" evidence="1">
    <location>
        <begin position="323"/>
        <end position="364"/>
    </location>
</feature>
<accession>A0A8H3I8Z7</accession>
<gene>
    <name evidence="2" type="ORF">ALECFALPRED_001125</name>
</gene>
<dbReference type="EMBL" id="CAJPDR010000121">
    <property type="protein sequence ID" value="CAF9919327.1"/>
    <property type="molecule type" value="Genomic_DNA"/>
</dbReference>
<feature type="region of interest" description="Disordered" evidence="1">
    <location>
        <begin position="317"/>
        <end position="375"/>
    </location>
</feature>
<organism evidence="2 3">
    <name type="scientific">Alectoria fallacina</name>
    <dbReference type="NCBI Taxonomy" id="1903189"/>
    <lineage>
        <taxon>Eukaryota</taxon>
        <taxon>Fungi</taxon>
        <taxon>Dikarya</taxon>
        <taxon>Ascomycota</taxon>
        <taxon>Pezizomycotina</taxon>
        <taxon>Lecanoromycetes</taxon>
        <taxon>OSLEUM clade</taxon>
        <taxon>Lecanoromycetidae</taxon>
        <taxon>Lecanorales</taxon>
        <taxon>Lecanorineae</taxon>
        <taxon>Parmeliaceae</taxon>
        <taxon>Alectoria</taxon>
    </lineage>
</organism>
<sequence length="422" mass="48179">MNTDAYYDIHTKIHRQRLKAVSKKWMPHYCIRALDILNNLPSLRQTLIHRQLISFASQFKPNHVFFAHQSQASEMMTSFLEEGWESAGDIVLDLKNYPTENKTLRCWLRPRAGEPHAEPQTPLSQASLSRAPHFWKPSWKGITNWLNQAIPGSAPITTDPAIRVNPHDLNLDARQAHSPIGKSKTCFGLNESAQSAPQQNMMPEIQSPSQAHNSIDVSKTCFGLDESSQCTLQQDVMPESQIPISAPSNQHDPGYDDFLAHWGVNDQQSSRYYNDSALCDVSHEQILGYHEFYCPEPWGVNQQQPLEQLQFQHPRFHQEQQYHRPQQGQLAQTNEPSQPRQQIPPTSELEQSPQPHQTDNQAVSSPPRPPAPYPTITINFLADGVRPFDNYGRYCSEFHHLSYSNISTDVTVKLFDEHTSFK</sequence>
<evidence type="ECO:0000313" key="3">
    <source>
        <dbReference type="Proteomes" id="UP000664203"/>
    </source>
</evidence>
<name>A0A8H3I8Z7_9LECA</name>
<protein>
    <submittedName>
        <fullName evidence="2">Uncharacterized protein</fullName>
    </submittedName>
</protein>
<dbReference type="Proteomes" id="UP000664203">
    <property type="component" value="Unassembled WGS sequence"/>
</dbReference>